<protein>
    <recommendedName>
        <fullName evidence="5">Gfo/Idh/MocA-like oxidoreductase N-terminal domain-containing protein</fullName>
    </recommendedName>
</protein>
<dbReference type="InterPro" id="IPR050463">
    <property type="entry name" value="Gfo/Idh/MocA_oxidrdct_glycsds"/>
</dbReference>
<dbReference type="EMBL" id="LAZR01000003">
    <property type="protein sequence ID" value="KKO11249.1"/>
    <property type="molecule type" value="Genomic_DNA"/>
</dbReference>
<dbReference type="InterPro" id="IPR055170">
    <property type="entry name" value="GFO_IDH_MocA-like_dom"/>
</dbReference>
<dbReference type="InterPro" id="IPR036291">
    <property type="entry name" value="NAD(P)-bd_dom_sf"/>
</dbReference>
<dbReference type="Pfam" id="PF22725">
    <property type="entry name" value="GFO_IDH_MocA_C3"/>
    <property type="match status" value="1"/>
</dbReference>
<evidence type="ECO:0000259" key="2">
    <source>
        <dbReference type="Pfam" id="PF01408"/>
    </source>
</evidence>
<sequence>MAKERAVVVGAGGISGAWFPPLIAEKVEVAGVVDLNVKTAKARIKEYGIDAIASSDLKATLKKTKPDFVVDLTVPQAHCTVTCTALAAGYHVIGEKPMANSMAEARRMVRAAAKAKKLYMVSQSRRWEPKHDAIQRTVAKGELGRMTTANCDFFLGAHFGGFRDVMPSPLILDMSIHHFDLVRYMTGTDPVAVYAKEFNPKGSWYKNEVAASCIFEMTKGVIFTYRGSWCAEGCATSWHGDWRLIGDKGTLIYERDGDPNGQVVKGKVSGFGANLKPAKIANSAMKITGMHGALREMLTFLRTRKKPQCQCHDNIKSLAMVFAAIESSNKGRRVPVRAL</sequence>
<gene>
    <name evidence="4" type="ORF">LCGC14_0017260</name>
</gene>
<dbReference type="GO" id="GO:0016491">
    <property type="term" value="F:oxidoreductase activity"/>
    <property type="evidence" value="ECO:0007669"/>
    <property type="project" value="UniProtKB-KW"/>
</dbReference>
<dbReference type="InterPro" id="IPR000683">
    <property type="entry name" value="Gfo/Idh/MocA-like_OxRdtase_N"/>
</dbReference>
<feature type="domain" description="Gfo/Idh/MocA-like oxidoreductase N-terminal" evidence="2">
    <location>
        <begin position="5"/>
        <end position="122"/>
    </location>
</feature>
<dbReference type="SUPFAM" id="SSF55347">
    <property type="entry name" value="Glyceraldehyde-3-phosphate dehydrogenase-like, C-terminal domain"/>
    <property type="match status" value="1"/>
</dbReference>
<evidence type="ECO:0000313" key="4">
    <source>
        <dbReference type="EMBL" id="KKO11249.1"/>
    </source>
</evidence>
<dbReference type="Gene3D" id="3.30.360.10">
    <property type="entry name" value="Dihydrodipicolinate Reductase, domain 2"/>
    <property type="match status" value="1"/>
</dbReference>
<dbReference type="PANTHER" id="PTHR43818:SF11">
    <property type="entry name" value="BCDNA.GH03377"/>
    <property type="match status" value="1"/>
</dbReference>
<organism evidence="4">
    <name type="scientific">marine sediment metagenome</name>
    <dbReference type="NCBI Taxonomy" id="412755"/>
    <lineage>
        <taxon>unclassified sequences</taxon>
        <taxon>metagenomes</taxon>
        <taxon>ecological metagenomes</taxon>
    </lineage>
</organism>
<proteinExistence type="predicted"/>
<accession>A0A0F9Z268</accession>
<feature type="domain" description="GFO/IDH/MocA-like oxidoreductase" evidence="3">
    <location>
        <begin position="133"/>
        <end position="251"/>
    </location>
</feature>
<reference evidence="4" key="1">
    <citation type="journal article" date="2015" name="Nature">
        <title>Complex archaea that bridge the gap between prokaryotes and eukaryotes.</title>
        <authorList>
            <person name="Spang A."/>
            <person name="Saw J.H."/>
            <person name="Jorgensen S.L."/>
            <person name="Zaremba-Niedzwiedzka K."/>
            <person name="Martijn J."/>
            <person name="Lind A.E."/>
            <person name="van Eijk R."/>
            <person name="Schleper C."/>
            <person name="Guy L."/>
            <person name="Ettema T.J."/>
        </authorList>
    </citation>
    <scope>NUCLEOTIDE SEQUENCE</scope>
</reference>
<evidence type="ECO:0000256" key="1">
    <source>
        <dbReference type="ARBA" id="ARBA00023002"/>
    </source>
</evidence>
<dbReference type="Pfam" id="PF01408">
    <property type="entry name" value="GFO_IDH_MocA"/>
    <property type="match status" value="1"/>
</dbReference>
<name>A0A0F9Z268_9ZZZZ</name>
<dbReference type="PANTHER" id="PTHR43818">
    <property type="entry name" value="BCDNA.GH03377"/>
    <property type="match status" value="1"/>
</dbReference>
<evidence type="ECO:0008006" key="5">
    <source>
        <dbReference type="Google" id="ProtNLM"/>
    </source>
</evidence>
<dbReference type="GO" id="GO:0000166">
    <property type="term" value="F:nucleotide binding"/>
    <property type="evidence" value="ECO:0007669"/>
    <property type="project" value="InterPro"/>
</dbReference>
<dbReference type="Gene3D" id="3.40.50.720">
    <property type="entry name" value="NAD(P)-binding Rossmann-like Domain"/>
    <property type="match status" value="1"/>
</dbReference>
<dbReference type="SUPFAM" id="SSF51735">
    <property type="entry name" value="NAD(P)-binding Rossmann-fold domains"/>
    <property type="match status" value="1"/>
</dbReference>
<evidence type="ECO:0000259" key="3">
    <source>
        <dbReference type="Pfam" id="PF22725"/>
    </source>
</evidence>
<dbReference type="AlphaFoldDB" id="A0A0F9Z268"/>
<keyword evidence="1" id="KW-0560">Oxidoreductase</keyword>
<comment type="caution">
    <text evidence="4">The sequence shown here is derived from an EMBL/GenBank/DDBJ whole genome shotgun (WGS) entry which is preliminary data.</text>
</comment>